<accession>A0AC35TM23</accession>
<evidence type="ECO:0000313" key="2">
    <source>
        <dbReference type="WBParaSite" id="RSKR_0000206800.1"/>
    </source>
</evidence>
<name>A0AC35TM23_9BILA</name>
<protein>
    <submittedName>
        <fullName evidence="2">Calcipressin-2</fullName>
    </submittedName>
</protein>
<reference evidence="2" key="1">
    <citation type="submission" date="2016-11" db="UniProtKB">
        <authorList>
            <consortium name="WormBaseParasite"/>
        </authorList>
    </citation>
    <scope>IDENTIFICATION</scope>
    <source>
        <strain evidence="2">KR3021</strain>
    </source>
</reference>
<proteinExistence type="predicted"/>
<dbReference type="WBParaSite" id="RSKR_0000206800.1">
    <property type="protein sequence ID" value="RSKR_0000206800.1"/>
    <property type="gene ID" value="RSKR_0000206800"/>
</dbReference>
<evidence type="ECO:0000313" key="1">
    <source>
        <dbReference type="Proteomes" id="UP000095286"/>
    </source>
</evidence>
<sequence>MATFFLDQILDEPANTHKKTPHNSKESSGTKTDAAPEITNLDILADNKLFMNKCIYGSGLFDDFIEKQLPIISNLEVFKTTDAELKWKIAAAIKQEFSKPTNKRKSKEQMYEELLKQHESNILVSTRIRIAIENYANSESVRTEIQSMLTTEKTKLVPPEPKYDIIREKLLTLGNRQNCEKGRIRKSRFSEIVGSSKIPPIGLVNLTKAKNNGGSEIKPIQLPTCCVPTEPNTEDNDLPTAIIITEVPLTVFDDQEEKTNFANLFVEFQPDMHFDFLRSFHRVRIIFANPEHATAALMLVKHYNYKGKAFKAFFARNIKFQARTYQDSNGHLQLPPQEKLFLISPPSSPPVGWSQSIEMAPVVCNFDLMTRLAAFTIEDNFEVYEGGKECPSIIVSPCKENATEEEYMEYKEKFDFPATPRPPTCT</sequence>
<organism evidence="1 2">
    <name type="scientific">Rhabditophanes sp. KR3021</name>
    <dbReference type="NCBI Taxonomy" id="114890"/>
    <lineage>
        <taxon>Eukaryota</taxon>
        <taxon>Metazoa</taxon>
        <taxon>Ecdysozoa</taxon>
        <taxon>Nematoda</taxon>
        <taxon>Chromadorea</taxon>
        <taxon>Rhabditida</taxon>
        <taxon>Tylenchina</taxon>
        <taxon>Panagrolaimomorpha</taxon>
        <taxon>Strongyloidoidea</taxon>
        <taxon>Alloionematidae</taxon>
        <taxon>Rhabditophanes</taxon>
    </lineage>
</organism>
<dbReference type="Proteomes" id="UP000095286">
    <property type="component" value="Unplaced"/>
</dbReference>